<dbReference type="SUPFAM" id="SSF56726">
    <property type="entry name" value="DNA topoisomerase IV, alpha subunit"/>
    <property type="match status" value="1"/>
</dbReference>
<dbReference type="STRING" id="926571.NVIE_028330"/>
<dbReference type="InterPro" id="IPR013049">
    <property type="entry name" value="Spo11/TopoVI_A_N"/>
</dbReference>
<evidence type="ECO:0000256" key="2">
    <source>
        <dbReference type="ARBA" id="ARBA00001946"/>
    </source>
</evidence>
<comment type="cofactor">
    <cofactor evidence="2">
        <name>Mg(2+)</name>
        <dbReference type="ChEBI" id="CHEBI:18420"/>
    </cofactor>
</comment>
<reference evidence="13 14" key="1">
    <citation type="journal article" date="2014" name="Int. J. Syst. Evol. Microbiol.">
        <title>Nitrososphaera viennensis gen. nov., sp. nov., an aerobic and mesophilic, ammonia-oxidizing archaeon from soil and a member of the archaeal phylum Thaumarchaeota.</title>
        <authorList>
            <person name="Stieglmeier M."/>
            <person name="Klingl A."/>
            <person name="Alves R.J."/>
            <person name="Rittmann S.K."/>
            <person name="Melcher M."/>
            <person name="Leisch N."/>
            <person name="Schleper C."/>
        </authorList>
    </citation>
    <scope>NUCLEOTIDE SEQUENCE [LARGE SCALE GENOMIC DNA]</scope>
    <source>
        <strain evidence="13">EN76</strain>
    </source>
</reference>
<dbReference type="PANTHER" id="PTHR10848:SF0">
    <property type="entry name" value="MEIOTIC RECOMBINATION PROTEIN SPO11"/>
    <property type="match status" value="1"/>
</dbReference>
<dbReference type="Gene3D" id="1.10.10.10">
    <property type="entry name" value="Winged helix-like DNA-binding domain superfamily/Winged helix DNA-binding domain"/>
    <property type="match status" value="1"/>
</dbReference>
<dbReference type="GO" id="GO:0046872">
    <property type="term" value="F:metal ion binding"/>
    <property type="evidence" value="ECO:0007669"/>
    <property type="project" value="UniProtKB-KW"/>
</dbReference>
<dbReference type="Pfam" id="PF21180">
    <property type="entry name" value="TOP6A-Spo11_Toprim"/>
    <property type="match status" value="1"/>
</dbReference>
<evidence type="ECO:0000259" key="11">
    <source>
        <dbReference type="Pfam" id="PF04406"/>
    </source>
</evidence>
<evidence type="ECO:0000256" key="6">
    <source>
        <dbReference type="ARBA" id="ARBA00022842"/>
    </source>
</evidence>
<comment type="similarity">
    <text evidence="3 10">Belongs to the TOP6A family.</text>
</comment>
<dbReference type="GeneID" id="74948068"/>
<dbReference type="HOGENOM" id="CLU_037229_1_0_2"/>
<evidence type="ECO:0000256" key="10">
    <source>
        <dbReference type="PROSITE-ProRule" id="PRU01385"/>
    </source>
</evidence>
<dbReference type="PROSITE" id="PS52041">
    <property type="entry name" value="TOPO_IIB"/>
    <property type="match status" value="1"/>
</dbReference>
<evidence type="ECO:0000256" key="4">
    <source>
        <dbReference type="ARBA" id="ARBA00012895"/>
    </source>
</evidence>
<evidence type="ECO:0000256" key="9">
    <source>
        <dbReference type="ARBA" id="ARBA00023235"/>
    </source>
</evidence>
<comment type="catalytic activity">
    <reaction evidence="1 10">
        <text>ATP-dependent breakage, passage and rejoining of double-stranded DNA.</text>
        <dbReference type="EC" id="5.6.2.2"/>
    </reaction>
</comment>
<dbReference type="InterPro" id="IPR034136">
    <property type="entry name" value="TOPRIM_Topo6A/Spo11"/>
</dbReference>
<feature type="active site" description="O-(5'-phospho-DNA)-tyrosine intermediate" evidence="10">
    <location>
        <position position="101"/>
    </location>
</feature>
<dbReference type="AlphaFoldDB" id="A0A060HVM6"/>
<evidence type="ECO:0000256" key="1">
    <source>
        <dbReference type="ARBA" id="ARBA00000185"/>
    </source>
</evidence>
<dbReference type="GO" id="GO:0005694">
    <property type="term" value="C:chromosome"/>
    <property type="evidence" value="ECO:0007669"/>
    <property type="project" value="InterPro"/>
</dbReference>
<proteinExistence type="inferred from homology"/>
<evidence type="ECO:0000259" key="12">
    <source>
        <dbReference type="Pfam" id="PF21180"/>
    </source>
</evidence>
<evidence type="ECO:0000256" key="3">
    <source>
        <dbReference type="ARBA" id="ARBA00006559"/>
    </source>
</evidence>
<dbReference type="GO" id="GO:0003677">
    <property type="term" value="F:DNA binding"/>
    <property type="evidence" value="ECO:0007669"/>
    <property type="project" value="UniProtKB-UniRule"/>
</dbReference>
<keyword evidence="5" id="KW-0479">Metal-binding</keyword>
<organism evidence="13 14">
    <name type="scientific">Nitrososphaera viennensis EN76</name>
    <dbReference type="NCBI Taxonomy" id="926571"/>
    <lineage>
        <taxon>Archaea</taxon>
        <taxon>Nitrososphaerota</taxon>
        <taxon>Nitrososphaeria</taxon>
        <taxon>Nitrososphaerales</taxon>
        <taxon>Nitrososphaeraceae</taxon>
        <taxon>Nitrososphaera</taxon>
    </lineage>
</organism>
<feature type="domain" description="Spo11/DNA topoisomerase VI subunit A N-terminal" evidence="11">
    <location>
        <begin position="73"/>
        <end position="143"/>
    </location>
</feature>
<dbReference type="InterPro" id="IPR002815">
    <property type="entry name" value="Spo11/TopoVI_A"/>
</dbReference>
<dbReference type="GO" id="GO:0003918">
    <property type="term" value="F:DNA topoisomerase type II (double strand cut, ATP-hydrolyzing) activity"/>
    <property type="evidence" value="ECO:0007669"/>
    <property type="project" value="UniProtKB-UniRule"/>
</dbReference>
<dbReference type="Pfam" id="PF04406">
    <property type="entry name" value="TP6A_N"/>
    <property type="match status" value="1"/>
</dbReference>
<evidence type="ECO:0000256" key="8">
    <source>
        <dbReference type="ARBA" id="ARBA00023125"/>
    </source>
</evidence>
<dbReference type="CDD" id="cd00223">
    <property type="entry name" value="TOPRIM_TopoIIB_SPO"/>
    <property type="match status" value="1"/>
</dbReference>
<keyword evidence="7 10" id="KW-0799">Topoisomerase</keyword>
<dbReference type="InterPro" id="IPR036388">
    <property type="entry name" value="WH-like_DNA-bd_sf"/>
</dbReference>
<dbReference type="InterPro" id="IPR004085">
    <property type="entry name" value="TopoVI_A"/>
</dbReference>
<keyword evidence="9 10" id="KW-0413">Isomerase</keyword>
<dbReference type="PANTHER" id="PTHR10848">
    <property type="entry name" value="MEIOTIC RECOMBINATION PROTEIN SPO11"/>
    <property type="match status" value="1"/>
</dbReference>
<dbReference type="InterPro" id="IPR036078">
    <property type="entry name" value="Spo11/TopoVI_A_sf"/>
</dbReference>
<dbReference type="Gene3D" id="3.40.1360.10">
    <property type="match status" value="1"/>
</dbReference>
<name>A0A060HVM6_9ARCH</name>
<protein>
    <recommendedName>
        <fullName evidence="4">DNA topoisomerase (ATP-hydrolyzing)</fullName>
        <ecNumber evidence="4">5.6.2.2</ecNumber>
    </recommendedName>
</protein>
<dbReference type="OrthoDB" id="5866at2157"/>
<dbReference type="RefSeq" id="WP_075055726.1">
    <property type="nucleotide sequence ID" value="NZ_CP007536.1"/>
</dbReference>
<feature type="domain" description="Topoisomerase 6 subunit A/Spo11 TOPRIM" evidence="12">
    <location>
        <begin position="193"/>
        <end position="362"/>
    </location>
</feature>
<gene>
    <name evidence="13" type="primary">top6A</name>
    <name evidence="13" type="ORF">NVIE_028330</name>
</gene>
<dbReference type="Proteomes" id="UP000027093">
    <property type="component" value="Chromosome"/>
</dbReference>
<dbReference type="PRINTS" id="PR01552">
    <property type="entry name" value="TPISMRASE6A"/>
</dbReference>
<dbReference type="GO" id="GO:0006265">
    <property type="term" value="P:DNA topological change"/>
    <property type="evidence" value="ECO:0007669"/>
    <property type="project" value="InterPro"/>
</dbReference>
<sequence length="368" mass="41926">MPTKDKRHQEVMKKIGLIMKDVSTDLMIEKTMPVLDVPKVGYDNTVWSDEKRMLTIGDKTVRISPDSTKKIPTFAQYLVMANAIRKLLDEEMESTIRGMYYATLSTVGDEKNKQKFWKGQDESDDAIKALELLTGTPREEFSVTSKPKGMISGPITLRVGGDIIDCNLGSRATSQLIPTNIRDLEIVKVKADFVMVVEKDTVLNNIRKSGFIQKYNAILLTGSGEPDRATRMMVKTLNEEWKKPVVVFADADPWGLGIALRYKIGSESLSYDSDRLVTPNAKVLGMMFSDIYEYNIPEVARLAASDEDINRANDMKKKPWFQDKQWQKELDLFLKRKEKCELDAFFKHGFKYLAEVYLPRKLREAGVI</sequence>
<dbReference type="KEGG" id="nvn:NVIE_028330"/>
<evidence type="ECO:0000313" key="13">
    <source>
        <dbReference type="EMBL" id="AIC17107.1"/>
    </source>
</evidence>
<evidence type="ECO:0000256" key="7">
    <source>
        <dbReference type="ARBA" id="ARBA00023029"/>
    </source>
</evidence>
<dbReference type="EMBL" id="CP007536">
    <property type="protein sequence ID" value="AIC17107.1"/>
    <property type="molecule type" value="Genomic_DNA"/>
</dbReference>
<dbReference type="PRINTS" id="PR01550">
    <property type="entry name" value="TOP6AFAMILY"/>
</dbReference>
<keyword evidence="6" id="KW-0460">Magnesium</keyword>
<keyword evidence="14" id="KW-1185">Reference proteome</keyword>
<evidence type="ECO:0000256" key="5">
    <source>
        <dbReference type="ARBA" id="ARBA00022723"/>
    </source>
</evidence>
<accession>A0A060HVM6</accession>
<dbReference type="GO" id="GO:0005524">
    <property type="term" value="F:ATP binding"/>
    <property type="evidence" value="ECO:0007669"/>
    <property type="project" value="InterPro"/>
</dbReference>
<keyword evidence="8 10" id="KW-0238">DNA-binding</keyword>
<evidence type="ECO:0000313" key="14">
    <source>
        <dbReference type="Proteomes" id="UP000027093"/>
    </source>
</evidence>
<dbReference type="EC" id="5.6.2.2" evidence="4"/>